<evidence type="ECO:0000313" key="22">
    <source>
        <dbReference type="EMBL" id="RNA42948.1"/>
    </source>
</evidence>
<evidence type="ECO:0000256" key="18">
    <source>
        <dbReference type="RuleBase" id="RU362033"/>
    </source>
</evidence>
<keyword evidence="8 16" id="KW-0067">ATP-binding</keyword>
<evidence type="ECO:0000256" key="2">
    <source>
        <dbReference type="ARBA" id="ARBA00004236"/>
    </source>
</evidence>
<feature type="transmembrane region" description="Helical" evidence="18">
    <location>
        <begin position="316"/>
        <end position="338"/>
    </location>
</feature>
<dbReference type="NCBIfam" id="TIGR01652">
    <property type="entry name" value="ATPase-Plipid"/>
    <property type="match status" value="1"/>
</dbReference>
<feature type="transmembrane region" description="Helical" evidence="18">
    <location>
        <begin position="358"/>
        <end position="377"/>
    </location>
</feature>
<dbReference type="InterPro" id="IPR018303">
    <property type="entry name" value="ATPase_P-typ_P_site"/>
</dbReference>
<evidence type="ECO:0000256" key="19">
    <source>
        <dbReference type="SAM" id="MobiDB-lite"/>
    </source>
</evidence>
<dbReference type="InterPro" id="IPR032631">
    <property type="entry name" value="P-type_ATPase_N"/>
</dbReference>
<keyword evidence="5 18" id="KW-0812">Transmembrane</keyword>
<comment type="similarity">
    <text evidence="3 18">Belongs to the cation transport ATPase (P-type) (TC 3.A.3) family. Type IV subfamily.</text>
</comment>
<dbReference type="GO" id="GO:0045332">
    <property type="term" value="P:phospholipid translocation"/>
    <property type="evidence" value="ECO:0007669"/>
    <property type="project" value="TreeGrafter"/>
</dbReference>
<evidence type="ECO:0000256" key="1">
    <source>
        <dbReference type="ARBA" id="ARBA00004141"/>
    </source>
</evidence>
<feature type="binding site" evidence="16">
    <location>
        <position position="573"/>
    </location>
    <ligand>
        <name>ATP</name>
        <dbReference type="ChEBI" id="CHEBI:30616"/>
    </ligand>
</feature>
<dbReference type="FunFam" id="2.70.150.10:FF:000021">
    <property type="entry name" value="Phospholipid-transporting ATPase"/>
    <property type="match status" value="1"/>
</dbReference>
<dbReference type="GO" id="GO:0090556">
    <property type="term" value="F:phosphatidylserine floppase activity"/>
    <property type="evidence" value="ECO:0007669"/>
    <property type="project" value="RHEA"/>
</dbReference>
<dbReference type="Gene3D" id="3.40.1110.10">
    <property type="entry name" value="Calcium-transporting ATPase, cytoplasmic domain N"/>
    <property type="match status" value="1"/>
</dbReference>
<proteinExistence type="inferred from homology"/>
<feature type="binding site" evidence="16">
    <location>
        <position position="550"/>
    </location>
    <ligand>
        <name>ATP</name>
        <dbReference type="ChEBI" id="CHEBI:30616"/>
    </ligand>
</feature>
<feature type="binding site" evidence="16">
    <location>
        <position position="427"/>
    </location>
    <ligand>
        <name>ATP</name>
        <dbReference type="ChEBI" id="CHEBI:30616"/>
    </ligand>
</feature>
<dbReference type="SUPFAM" id="SSF81660">
    <property type="entry name" value="Metal cation-transporting ATPase, ATP-binding domain N"/>
    <property type="match status" value="1"/>
</dbReference>
<dbReference type="GO" id="GO:0016887">
    <property type="term" value="F:ATP hydrolysis activity"/>
    <property type="evidence" value="ECO:0007669"/>
    <property type="project" value="InterPro"/>
</dbReference>
<dbReference type="Gene3D" id="2.70.150.10">
    <property type="entry name" value="Calcium-transporting ATPase, cytoplasmic transduction domain A"/>
    <property type="match status" value="1"/>
</dbReference>
<organism evidence="22 23">
    <name type="scientific">Brachionus plicatilis</name>
    <name type="common">Marine rotifer</name>
    <name type="synonym">Brachionus muelleri</name>
    <dbReference type="NCBI Taxonomy" id="10195"/>
    <lineage>
        <taxon>Eukaryota</taxon>
        <taxon>Metazoa</taxon>
        <taxon>Spiralia</taxon>
        <taxon>Gnathifera</taxon>
        <taxon>Rotifera</taxon>
        <taxon>Eurotatoria</taxon>
        <taxon>Monogononta</taxon>
        <taxon>Pseudotrocha</taxon>
        <taxon>Ploima</taxon>
        <taxon>Brachionidae</taxon>
        <taxon>Brachionus</taxon>
    </lineage>
</organism>
<feature type="region of interest" description="Disordered" evidence="19">
    <location>
        <begin position="23"/>
        <end position="44"/>
    </location>
</feature>
<evidence type="ECO:0000256" key="16">
    <source>
        <dbReference type="PIRSR" id="PIRSR606539-2"/>
    </source>
</evidence>
<protein>
    <recommendedName>
        <fullName evidence="18">Phospholipid-transporting ATPase</fullName>
        <ecNumber evidence="18">7.6.2.1</ecNumber>
    </recommendedName>
</protein>
<dbReference type="Pfam" id="PF00122">
    <property type="entry name" value="E1-E2_ATPase"/>
    <property type="match status" value="1"/>
</dbReference>
<reference evidence="22 23" key="1">
    <citation type="journal article" date="2018" name="Sci. Rep.">
        <title>Genomic signatures of local adaptation to the degree of environmental predictability in rotifers.</title>
        <authorList>
            <person name="Franch-Gras L."/>
            <person name="Hahn C."/>
            <person name="Garcia-Roger E.M."/>
            <person name="Carmona M.J."/>
            <person name="Serra M."/>
            <person name="Gomez A."/>
        </authorList>
    </citation>
    <scope>NUCLEOTIDE SEQUENCE [LARGE SCALE GENOMIC DNA]</scope>
    <source>
        <strain evidence="22">HYR1</strain>
    </source>
</reference>
<evidence type="ECO:0000256" key="17">
    <source>
        <dbReference type="PIRSR" id="PIRSR606539-3"/>
    </source>
</evidence>
<gene>
    <name evidence="22" type="ORF">BpHYR1_007819</name>
</gene>
<dbReference type="AlphaFoldDB" id="A0A3M7T543"/>
<evidence type="ECO:0000256" key="11">
    <source>
        <dbReference type="ARBA" id="ARBA00022989"/>
    </source>
</evidence>
<dbReference type="PROSITE" id="PS00154">
    <property type="entry name" value="ATPASE_E1_E2"/>
    <property type="match status" value="1"/>
</dbReference>
<keyword evidence="9 17" id="KW-0460">Magnesium</keyword>
<comment type="caution">
    <text evidence="22">The sequence shown here is derived from an EMBL/GenBank/DDBJ whole genome shotgun (WGS) entry which is preliminary data.</text>
</comment>
<dbReference type="InterPro" id="IPR001757">
    <property type="entry name" value="P_typ_ATPase"/>
</dbReference>
<feature type="binding site" evidence="17">
    <location>
        <position position="429"/>
    </location>
    <ligand>
        <name>Mg(2+)</name>
        <dbReference type="ChEBI" id="CHEBI:18420"/>
    </ligand>
</feature>
<feature type="active site" description="4-aspartylphosphate intermediate" evidence="15">
    <location>
        <position position="427"/>
    </location>
</feature>
<feature type="binding site" evidence="16">
    <location>
        <position position="428"/>
    </location>
    <ligand>
        <name>ATP</name>
        <dbReference type="ChEBI" id="CHEBI:30616"/>
    </ligand>
</feature>
<evidence type="ECO:0000256" key="6">
    <source>
        <dbReference type="ARBA" id="ARBA00022723"/>
    </source>
</evidence>
<comment type="catalytic activity">
    <reaction evidence="14">
        <text>a 1,2-diacyl-sn-glycero-3-phospho-L-serine(out) + ATP + H2O = a 1,2-diacyl-sn-glycero-3-phospho-L-serine(in) + ADP + phosphate + H(+)</text>
        <dbReference type="Rhea" id="RHEA:38567"/>
        <dbReference type="ChEBI" id="CHEBI:15377"/>
        <dbReference type="ChEBI" id="CHEBI:15378"/>
        <dbReference type="ChEBI" id="CHEBI:30616"/>
        <dbReference type="ChEBI" id="CHEBI:43474"/>
        <dbReference type="ChEBI" id="CHEBI:57262"/>
        <dbReference type="ChEBI" id="CHEBI:456216"/>
    </reaction>
    <physiologicalReaction direction="left-to-right" evidence="14">
        <dbReference type="Rhea" id="RHEA:38568"/>
    </physiologicalReaction>
</comment>
<keyword evidence="4" id="KW-1003">Cell membrane</keyword>
<evidence type="ECO:0000256" key="15">
    <source>
        <dbReference type="PIRSR" id="PIRSR606539-1"/>
    </source>
</evidence>
<keyword evidence="10 18" id="KW-1278">Translocase</keyword>
<feature type="non-terminal residue" evidence="22">
    <location>
        <position position="575"/>
    </location>
</feature>
<dbReference type="GO" id="GO:0005886">
    <property type="term" value="C:plasma membrane"/>
    <property type="evidence" value="ECO:0007669"/>
    <property type="project" value="UniProtKB-SubCell"/>
</dbReference>
<evidence type="ECO:0000256" key="9">
    <source>
        <dbReference type="ARBA" id="ARBA00022842"/>
    </source>
</evidence>
<dbReference type="GO" id="GO:0005802">
    <property type="term" value="C:trans-Golgi network"/>
    <property type="evidence" value="ECO:0007669"/>
    <property type="project" value="TreeGrafter"/>
</dbReference>
<evidence type="ECO:0000256" key="7">
    <source>
        <dbReference type="ARBA" id="ARBA00022741"/>
    </source>
</evidence>
<keyword evidence="23" id="KW-1185">Reference proteome</keyword>
<name>A0A3M7T543_BRAPC</name>
<evidence type="ECO:0000256" key="13">
    <source>
        <dbReference type="ARBA" id="ARBA00034036"/>
    </source>
</evidence>
<evidence type="ECO:0000256" key="14">
    <source>
        <dbReference type="ARBA" id="ARBA00051303"/>
    </source>
</evidence>
<evidence type="ECO:0000256" key="10">
    <source>
        <dbReference type="ARBA" id="ARBA00022967"/>
    </source>
</evidence>
<keyword evidence="22" id="KW-0378">Hydrolase</keyword>
<comment type="catalytic activity">
    <reaction evidence="13 18">
        <text>ATP + H2O + phospholipidSide 1 = ADP + phosphate + phospholipidSide 2.</text>
        <dbReference type="EC" id="7.6.2.1"/>
    </reaction>
</comment>
<dbReference type="EMBL" id="REGN01000294">
    <property type="protein sequence ID" value="RNA42948.1"/>
    <property type="molecule type" value="Genomic_DNA"/>
</dbReference>
<dbReference type="GO" id="GO:0005524">
    <property type="term" value="F:ATP binding"/>
    <property type="evidence" value="ECO:0007669"/>
    <property type="project" value="UniProtKB-UniRule"/>
</dbReference>
<feature type="domain" description="P-type ATPase N-terminal" evidence="21">
    <location>
        <begin position="58"/>
        <end position="114"/>
    </location>
</feature>
<dbReference type="GO" id="GO:0000287">
    <property type="term" value="F:magnesium ion binding"/>
    <property type="evidence" value="ECO:0007669"/>
    <property type="project" value="UniProtKB-UniRule"/>
</dbReference>
<dbReference type="InterPro" id="IPR006539">
    <property type="entry name" value="P-type_ATPase_IV"/>
</dbReference>
<keyword evidence="7 16" id="KW-0547">Nucleotide-binding</keyword>
<dbReference type="InterPro" id="IPR023299">
    <property type="entry name" value="ATPase_P-typ_cyto_dom_N"/>
</dbReference>
<feature type="binding site" evidence="16">
    <location>
        <position position="509"/>
    </location>
    <ligand>
        <name>ATP</name>
        <dbReference type="ChEBI" id="CHEBI:30616"/>
    </ligand>
</feature>
<feature type="binding site" evidence="17">
    <location>
        <position position="427"/>
    </location>
    <ligand>
        <name>Mg(2+)</name>
        <dbReference type="ChEBI" id="CHEBI:18420"/>
    </ligand>
</feature>
<dbReference type="PANTHER" id="PTHR24092:SF150">
    <property type="entry name" value="PHOSPHOLIPID-TRANSPORTING ATPASE"/>
    <property type="match status" value="1"/>
</dbReference>
<evidence type="ECO:0000256" key="12">
    <source>
        <dbReference type="ARBA" id="ARBA00023136"/>
    </source>
</evidence>
<dbReference type="Proteomes" id="UP000276133">
    <property type="component" value="Unassembled WGS sequence"/>
</dbReference>
<evidence type="ECO:0000256" key="8">
    <source>
        <dbReference type="ARBA" id="ARBA00022840"/>
    </source>
</evidence>
<dbReference type="OrthoDB" id="377733at2759"/>
<evidence type="ECO:0000256" key="4">
    <source>
        <dbReference type="ARBA" id="ARBA00022475"/>
    </source>
</evidence>
<feature type="transmembrane region" description="Helical" evidence="18">
    <location>
        <begin position="111"/>
        <end position="130"/>
    </location>
</feature>
<dbReference type="InterPro" id="IPR023298">
    <property type="entry name" value="ATPase_P-typ_TM_dom_sf"/>
</dbReference>
<dbReference type="PANTHER" id="PTHR24092">
    <property type="entry name" value="PROBABLE PHOSPHOLIPID-TRANSPORTING ATPASE"/>
    <property type="match status" value="1"/>
</dbReference>
<dbReference type="InterPro" id="IPR008250">
    <property type="entry name" value="ATPase_P-typ_transduc_dom_A_sf"/>
</dbReference>
<feature type="binding site" evidence="16">
    <location>
        <position position="429"/>
    </location>
    <ligand>
        <name>ATP</name>
        <dbReference type="ChEBI" id="CHEBI:30616"/>
    </ligand>
</feature>
<evidence type="ECO:0000256" key="5">
    <source>
        <dbReference type="ARBA" id="ARBA00022692"/>
    </source>
</evidence>
<keyword evidence="6 17" id="KW-0479">Metal-binding</keyword>
<dbReference type="EC" id="7.6.2.1" evidence="18"/>
<comment type="caution">
    <text evidence="18">Lacks conserved residue(s) required for the propagation of feature annotation.</text>
</comment>
<dbReference type="SUPFAM" id="SSF81653">
    <property type="entry name" value="Calcium ATPase, transduction domain A"/>
    <property type="match status" value="1"/>
</dbReference>
<evidence type="ECO:0000259" key="21">
    <source>
        <dbReference type="Pfam" id="PF16209"/>
    </source>
</evidence>
<comment type="cofactor">
    <cofactor evidence="17">
        <name>Mg(2+)</name>
        <dbReference type="ChEBI" id="CHEBI:18420"/>
    </cofactor>
</comment>
<dbReference type="InterPro" id="IPR059000">
    <property type="entry name" value="ATPase_P-type_domA"/>
</dbReference>
<evidence type="ECO:0000259" key="20">
    <source>
        <dbReference type="Pfam" id="PF00122"/>
    </source>
</evidence>
<dbReference type="NCBIfam" id="TIGR01494">
    <property type="entry name" value="ATPase_P-type"/>
    <property type="match status" value="1"/>
</dbReference>
<evidence type="ECO:0000313" key="23">
    <source>
        <dbReference type="Proteomes" id="UP000276133"/>
    </source>
</evidence>
<dbReference type="Pfam" id="PF16209">
    <property type="entry name" value="PhoLip_ATPase_N"/>
    <property type="match status" value="1"/>
</dbReference>
<comment type="subcellular location">
    <subcellularLocation>
        <location evidence="2">Cell membrane</location>
    </subcellularLocation>
    <subcellularLocation>
        <location evidence="1 18">Membrane</location>
        <topology evidence="1 18">Multi-pass membrane protein</topology>
    </subcellularLocation>
</comment>
<dbReference type="SUPFAM" id="SSF81665">
    <property type="entry name" value="Calcium ATPase, transmembrane domain M"/>
    <property type="match status" value="1"/>
</dbReference>
<keyword evidence="12 18" id="KW-0472">Membrane</keyword>
<accession>A0A3M7T543</accession>
<dbReference type="Pfam" id="PF13246">
    <property type="entry name" value="Cation_ATPase"/>
    <property type="match status" value="1"/>
</dbReference>
<keyword evidence="11 18" id="KW-1133">Transmembrane helix</keyword>
<feature type="domain" description="P-type ATPase A" evidence="20">
    <location>
        <begin position="157"/>
        <end position="210"/>
    </location>
</feature>
<evidence type="ECO:0000256" key="3">
    <source>
        <dbReference type="ARBA" id="ARBA00008109"/>
    </source>
</evidence>
<dbReference type="STRING" id="10195.A0A3M7T543"/>
<sequence length="575" mass="65680">MKNDSNQENIIDLGETVLSSVTMDSQPNQTTTPPPDSSNNQNNHDNVRLIRVSKPIQTVKYCSNSISTSKYNFLTFLPIFLFEQFQKYSNVFFLIIVILQQIPGVSPTGRYTTLVPLVFILGVSAVKEILEDYKRRKSDKMLNNKKTRVFRPSNYIESSWSSVKWKDICVGDIVKITAGELFPADLLILSSSEPNSICYIQTSNLDGETNLKIRQGLSKTSLLIDSDHLKSFNAEIECELPNQHLYEFSGNLKFLDETLELPIGPDQILLRGSLLQNTKWIYGIVIYTGHETKIMKNSTSPPFKRSQVEKSTNPQIIALFIILFVISLFSAITSEIWLAHNSKSHWYLGFGDESANNFFYSFLTFFILYNNLIPISLQVTLELVKFLQASFINMDEEMYDSENGFSAIARTSNLNEELGQVKYVFSDKTGTLTCNKMEFKRCSIAGIQYGTGNEQEFNCYELLNNLSTHETKKEIDEFLTLLATCHTVIPDKREESPEIFDYQASSPDESAFVKALQRFGIVFHSRTPNKIKVKFLEEEREYQILNLLEFNSNRKRMSVILKDQDGTIKLYCKGA</sequence>